<comment type="similarity">
    <text evidence="2 8">Belongs to the AB hydrolase superfamily. Lipase family.</text>
</comment>
<keyword evidence="6" id="KW-0479">Metal-binding</keyword>
<keyword evidence="9" id="KW-0732">Signal</keyword>
<feature type="signal peptide" evidence="9">
    <location>
        <begin position="1"/>
        <end position="19"/>
    </location>
</feature>
<accession>A0A2S1J5N0</accession>
<evidence type="ECO:0000259" key="10">
    <source>
        <dbReference type="PROSITE" id="PS50095"/>
    </source>
</evidence>
<dbReference type="FunFam" id="3.40.50.1820:FF:000033">
    <property type="entry name" value="Pancreatic triacylglycerol lipase"/>
    <property type="match status" value="1"/>
</dbReference>
<evidence type="ECO:0000256" key="9">
    <source>
        <dbReference type="SAM" id="SignalP"/>
    </source>
</evidence>
<comment type="caution">
    <text evidence="7">Lacks conserved residue(s) required for the propagation of feature annotation.</text>
</comment>
<evidence type="ECO:0000256" key="6">
    <source>
        <dbReference type="PIRSR" id="PIRSR000865-2"/>
    </source>
</evidence>
<comment type="subcellular location">
    <subcellularLocation>
        <location evidence="1">Secreted</location>
    </subcellularLocation>
</comment>
<feature type="domain" description="PLAT" evidence="10">
    <location>
        <begin position="381"/>
        <end position="513"/>
    </location>
</feature>
<evidence type="ECO:0000256" key="7">
    <source>
        <dbReference type="PROSITE-ProRule" id="PRU00152"/>
    </source>
</evidence>
<dbReference type="OrthoDB" id="199913at2759"/>
<dbReference type="EMBL" id="MF182405">
    <property type="protein sequence ID" value="AWF73664.1"/>
    <property type="molecule type" value="mRNA"/>
</dbReference>
<evidence type="ECO:0000256" key="4">
    <source>
        <dbReference type="ARBA" id="ARBA00023157"/>
    </source>
</evidence>
<dbReference type="InterPro" id="IPR016272">
    <property type="entry name" value="Lipase_LIPH"/>
</dbReference>
<proteinExistence type="evidence at transcript level"/>
<dbReference type="PANTHER" id="PTHR11610">
    <property type="entry name" value="LIPASE"/>
    <property type="match status" value="1"/>
</dbReference>
<dbReference type="PIRSF" id="PIRSF000865">
    <property type="entry name" value="Lipoprotein_lipase_LIPH"/>
    <property type="match status" value="1"/>
</dbReference>
<dbReference type="Pfam" id="PF00151">
    <property type="entry name" value="Lipase"/>
    <property type="match status" value="1"/>
</dbReference>
<feature type="binding site" evidence="6">
    <location>
        <position position="234"/>
    </location>
    <ligand>
        <name>Ca(2+)</name>
        <dbReference type="ChEBI" id="CHEBI:29108"/>
    </ligand>
</feature>
<reference evidence="11" key="1">
    <citation type="submission" date="2017-05" db="EMBL/GenBank/DDBJ databases">
        <title>Molecular characterization and expression of three triacylglycerol lipase in response to long-term starvation in the Chinese mitten crab Eriocheir sinensis.</title>
        <authorList>
            <person name="Xu C."/>
        </authorList>
    </citation>
    <scope>NUCLEOTIDE SEQUENCE</scope>
    <source>
        <tissue evidence="11">Hepatopancreas</tissue>
    </source>
</reference>
<feature type="binding site" evidence="6">
    <location>
        <position position="239"/>
    </location>
    <ligand>
        <name>Ca(2+)</name>
        <dbReference type="ChEBI" id="CHEBI:29108"/>
    </ligand>
</feature>
<feature type="active site" description="Charge relay system" evidence="5">
    <location>
        <position position="220"/>
    </location>
</feature>
<keyword evidence="6" id="KW-0106">Calcium</keyword>
<organism evidence="11">
    <name type="scientific">Eriocheir sinensis</name>
    <name type="common">Chinese mitten crab</name>
    <dbReference type="NCBI Taxonomy" id="95602"/>
    <lineage>
        <taxon>Eukaryota</taxon>
        <taxon>Metazoa</taxon>
        <taxon>Ecdysozoa</taxon>
        <taxon>Arthropoda</taxon>
        <taxon>Crustacea</taxon>
        <taxon>Multicrustacea</taxon>
        <taxon>Malacostraca</taxon>
        <taxon>Eumalacostraca</taxon>
        <taxon>Eucarida</taxon>
        <taxon>Decapoda</taxon>
        <taxon>Pleocyemata</taxon>
        <taxon>Brachyura</taxon>
        <taxon>Eubrachyura</taxon>
        <taxon>Grapsoidea</taxon>
        <taxon>Varunidae</taxon>
        <taxon>Eriocheir</taxon>
    </lineage>
</organism>
<feature type="binding site" evidence="6">
    <location>
        <position position="236"/>
    </location>
    <ligand>
        <name>Ca(2+)</name>
        <dbReference type="ChEBI" id="CHEBI:29108"/>
    </ligand>
</feature>
<dbReference type="GO" id="GO:0005615">
    <property type="term" value="C:extracellular space"/>
    <property type="evidence" value="ECO:0007669"/>
    <property type="project" value="TreeGrafter"/>
</dbReference>
<dbReference type="PRINTS" id="PR00821">
    <property type="entry name" value="TAGLIPASE"/>
</dbReference>
<dbReference type="ESTHER" id="erisi-a0a2s1j5n0">
    <property type="family name" value="Pancreatic_lipase"/>
</dbReference>
<evidence type="ECO:0000256" key="8">
    <source>
        <dbReference type="RuleBase" id="RU004262"/>
    </source>
</evidence>
<dbReference type="AlphaFoldDB" id="A0A2S1J5N0"/>
<evidence type="ECO:0000256" key="1">
    <source>
        <dbReference type="ARBA" id="ARBA00004613"/>
    </source>
</evidence>
<evidence type="ECO:0000256" key="2">
    <source>
        <dbReference type="ARBA" id="ARBA00010701"/>
    </source>
</evidence>
<dbReference type="Gene3D" id="2.60.60.20">
    <property type="entry name" value="PLAT/LH2 domain"/>
    <property type="match status" value="1"/>
</dbReference>
<dbReference type="PROSITE" id="PS50095">
    <property type="entry name" value="PLAT"/>
    <property type="match status" value="1"/>
</dbReference>
<keyword evidence="4" id="KW-1015">Disulfide bond</keyword>
<dbReference type="Gene3D" id="3.40.50.1820">
    <property type="entry name" value="alpha/beta hydrolase"/>
    <property type="match status" value="1"/>
</dbReference>
<protein>
    <submittedName>
        <fullName evidence="11">Intracellular triaclglycerol lipase</fullName>
    </submittedName>
</protein>
<dbReference type="GO" id="GO:0046872">
    <property type="term" value="F:metal ion binding"/>
    <property type="evidence" value="ECO:0007669"/>
    <property type="project" value="UniProtKB-KW"/>
</dbReference>
<evidence type="ECO:0000256" key="5">
    <source>
        <dbReference type="PIRSR" id="PIRSR000865-1"/>
    </source>
</evidence>
<feature type="active site" description="Charge relay system" evidence="5">
    <location>
        <position position="305"/>
    </location>
</feature>
<dbReference type="GO" id="GO:0004806">
    <property type="term" value="F:triacylglycerol lipase activity"/>
    <property type="evidence" value="ECO:0007669"/>
    <property type="project" value="InterPro"/>
</dbReference>
<dbReference type="InterPro" id="IPR000734">
    <property type="entry name" value="TAG_lipase"/>
</dbReference>
<dbReference type="InterPro" id="IPR036392">
    <property type="entry name" value="PLAT/LH2_dom_sf"/>
</dbReference>
<dbReference type="InterPro" id="IPR002331">
    <property type="entry name" value="Lipase_panc"/>
</dbReference>
<feature type="chain" id="PRO_5015764691" evidence="9">
    <location>
        <begin position="20"/>
        <end position="537"/>
    </location>
</feature>
<dbReference type="InterPro" id="IPR029058">
    <property type="entry name" value="AB_hydrolase_fold"/>
</dbReference>
<name>A0A2S1J5N0_ERISI</name>
<dbReference type="SUPFAM" id="SSF53474">
    <property type="entry name" value="alpha/beta-Hydrolases"/>
    <property type="match status" value="1"/>
</dbReference>
<evidence type="ECO:0000256" key="3">
    <source>
        <dbReference type="ARBA" id="ARBA00022525"/>
    </source>
</evidence>
<sequence>MASRAVMTVMAVVVAVSEAATIPAWRYAKPLSLPKTKTGEVQEWCDDVLGCLYLDETWELGALRPVNQLPDSREKIGTTFMLHTRANPAIYEDIVISADDPSTIDATTFDPSKPTKIVTHGFIDTGYLKWLRQLSEALLEYGDYNVIRVDWGGGSLPMYSSACANIRVVGLEMARLVNFLADNYGLDRGNVHLAGHSLGSHASGYAGEKIEGLGRITGMDPAGPYFTGTPNFVRLDPTDAVFVDAIHTDADTILLLGYGTEQPMGNLDFYPNSGHDQPGCDPVNIGIDMIDDIGDGIRELAACSHARSYEFFKDSLYKPCPYLAHECFDYDSFELGRCASCSDDNTKCAYMGIRAEEYVAKERENVKLYLDTGKDAPYCLYHYQVIVDTASPKEAEDWVQGHLDVTLYGDNGEIIENLRLTGEHERFEHGQPKYFMFKSTTDLSRVIRVVAEWHYDDTLTNIGSYCWMLLCNRALYVRSIQIAPMDYYPQTAFLDHSRVLCKVNSDYLEIKSGDTANLDYDESCVFSVSNREATLTP</sequence>
<dbReference type="PANTHER" id="PTHR11610:SF173">
    <property type="entry name" value="LIPASE DOMAIN-CONTAINING PROTEIN-RELATED"/>
    <property type="match status" value="1"/>
</dbReference>
<dbReference type="PRINTS" id="PR00823">
    <property type="entry name" value="PANCLIPASE"/>
</dbReference>
<dbReference type="InterPro" id="IPR033906">
    <property type="entry name" value="Lipase_N"/>
</dbReference>
<dbReference type="GO" id="GO:0016042">
    <property type="term" value="P:lipid catabolic process"/>
    <property type="evidence" value="ECO:0007669"/>
    <property type="project" value="TreeGrafter"/>
</dbReference>
<dbReference type="CDD" id="cd00707">
    <property type="entry name" value="Pancreat_lipase_like"/>
    <property type="match status" value="1"/>
</dbReference>
<dbReference type="InterPro" id="IPR013818">
    <property type="entry name" value="Lipase"/>
</dbReference>
<evidence type="ECO:0000313" key="11">
    <source>
        <dbReference type="EMBL" id="AWF73664.1"/>
    </source>
</evidence>
<feature type="active site" description="Nucleophile" evidence="5">
    <location>
        <position position="197"/>
    </location>
</feature>
<keyword evidence="3" id="KW-0964">Secreted</keyword>
<dbReference type="InterPro" id="IPR001024">
    <property type="entry name" value="PLAT/LH2_dom"/>
</dbReference>
<dbReference type="SUPFAM" id="SSF49723">
    <property type="entry name" value="Lipase/lipooxygenase domain (PLAT/LH2 domain)"/>
    <property type="match status" value="1"/>
</dbReference>